<accession>A0ABR0S4Y2</accession>
<dbReference type="Proteomes" id="UP001338125">
    <property type="component" value="Unassembled WGS sequence"/>
</dbReference>
<dbReference type="EMBL" id="JAVFKD010000016">
    <property type="protein sequence ID" value="KAK5987222.1"/>
    <property type="molecule type" value="Genomic_DNA"/>
</dbReference>
<gene>
    <name evidence="2" type="ORF">PT974_11346</name>
</gene>
<organism evidence="2 3">
    <name type="scientific">Cladobotryum mycophilum</name>
    <dbReference type="NCBI Taxonomy" id="491253"/>
    <lineage>
        <taxon>Eukaryota</taxon>
        <taxon>Fungi</taxon>
        <taxon>Dikarya</taxon>
        <taxon>Ascomycota</taxon>
        <taxon>Pezizomycotina</taxon>
        <taxon>Sordariomycetes</taxon>
        <taxon>Hypocreomycetidae</taxon>
        <taxon>Hypocreales</taxon>
        <taxon>Hypocreaceae</taxon>
        <taxon>Cladobotryum</taxon>
    </lineage>
</organism>
<feature type="compositionally biased region" description="Basic residues" evidence="1">
    <location>
        <begin position="57"/>
        <end position="67"/>
    </location>
</feature>
<proteinExistence type="predicted"/>
<comment type="caution">
    <text evidence="2">The sequence shown here is derived from an EMBL/GenBank/DDBJ whole genome shotgun (WGS) entry which is preliminary data.</text>
</comment>
<protein>
    <submittedName>
        <fullName evidence="2">Uncharacterized protein</fullName>
    </submittedName>
</protein>
<keyword evidence="3" id="KW-1185">Reference proteome</keyword>
<evidence type="ECO:0000256" key="1">
    <source>
        <dbReference type="SAM" id="MobiDB-lite"/>
    </source>
</evidence>
<evidence type="ECO:0000313" key="3">
    <source>
        <dbReference type="Proteomes" id="UP001338125"/>
    </source>
</evidence>
<evidence type="ECO:0000313" key="2">
    <source>
        <dbReference type="EMBL" id="KAK5987222.1"/>
    </source>
</evidence>
<name>A0ABR0S4Y2_9HYPO</name>
<feature type="compositionally biased region" description="Polar residues" evidence="1">
    <location>
        <begin position="11"/>
        <end position="43"/>
    </location>
</feature>
<sequence length="67" mass="7237">MATPTPMKHAPSQQGRTPSQQGPTPSQLAGATPPTSTPFSNPAQAAFSPEARDRHPNKSRSRRQHQH</sequence>
<feature type="region of interest" description="Disordered" evidence="1">
    <location>
        <begin position="1"/>
        <end position="67"/>
    </location>
</feature>
<reference evidence="2 3" key="1">
    <citation type="submission" date="2024-01" db="EMBL/GenBank/DDBJ databases">
        <title>Complete genome of Cladobotryum mycophilum ATHUM6906.</title>
        <authorList>
            <person name="Christinaki A.C."/>
            <person name="Myridakis A.I."/>
            <person name="Kouvelis V.N."/>
        </authorList>
    </citation>
    <scope>NUCLEOTIDE SEQUENCE [LARGE SCALE GENOMIC DNA]</scope>
    <source>
        <strain evidence="2 3">ATHUM6906</strain>
    </source>
</reference>